<name>A0A2T0BQ65_9CLOT</name>
<proteinExistence type="predicted"/>
<accession>A0A2T0BQ65</accession>
<keyword evidence="2" id="KW-1185">Reference proteome</keyword>
<dbReference type="OrthoDB" id="1707128at2"/>
<evidence type="ECO:0000313" key="2">
    <source>
        <dbReference type="Proteomes" id="UP000237798"/>
    </source>
</evidence>
<dbReference type="EMBL" id="PVXP01000009">
    <property type="protein sequence ID" value="PRR86018.1"/>
    <property type="molecule type" value="Genomic_DNA"/>
</dbReference>
<sequence length="84" mass="10008">MIATYKNIVQLKDLQYEKYAGIIKIINAFNLGIKTTYDLAKYLHVSETFLRNAINYYKIKYGLYFEIDTYIVYFKPNLGVMKKF</sequence>
<organism evidence="1 2">
    <name type="scientific">Clostridium luticellarii</name>
    <dbReference type="NCBI Taxonomy" id="1691940"/>
    <lineage>
        <taxon>Bacteria</taxon>
        <taxon>Bacillati</taxon>
        <taxon>Bacillota</taxon>
        <taxon>Clostridia</taxon>
        <taxon>Eubacteriales</taxon>
        <taxon>Clostridiaceae</taxon>
        <taxon>Clostridium</taxon>
    </lineage>
</organism>
<dbReference type="RefSeq" id="WP_106008520.1">
    <property type="nucleotide sequence ID" value="NZ_PVXP01000009.1"/>
</dbReference>
<evidence type="ECO:0000313" key="1">
    <source>
        <dbReference type="EMBL" id="PRR86018.1"/>
    </source>
</evidence>
<gene>
    <name evidence="1" type="ORF">CLLU_10460</name>
</gene>
<dbReference type="Proteomes" id="UP000237798">
    <property type="component" value="Unassembled WGS sequence"/>
</dbReference>
<reference evidence="1 2" key="1">
    <citation type="submission" date="2018-03" db="EMBL/GenBank/DDBJ databases">
        <title>Genome sequence of Clostridium luticellarii DSM 29923.</title>
        <authorList>
            <person name="Poehlein A."/>
            <person name="Daniel R."/>
        </authorList>
    </citation>
    <scope>NUCLEOTIDE SEQUENCE [LARGE SCALE GENOMIC DNA]</scope>
    <source>
        <strain evidence="1 2">DSM 29923</strain>
    </source>
</reference>
<dbReference type="AlphaFoldDB" id="A0A2T0BQ65"/>
<protein>
    <submittedName>
        <fullName evidence="1">Uncharacterized protein</fullName>
    </submittedName>
</protein>
<comment type="caution">
    <text evidence="1">The sequence shown here is derived from an EMBL/GenBank/DDBJ whole genome shotgun (WGS) entry which is preliminary data.</text>
</comment>